<reference evidence="2" key="1">
    <citation type="journal article" date="2018" name="Nat. Genet.">
        <title>Extensive intraspecific gene order and gene structural variations between Mo17 and other maize genomes.</title>
        <authorList>
            <person name="Sun S."/>
            <person name="Zhou Y."/>
            <person name="Chen J."/>
            <person name="Shi J."/>
            <person name="Zhao H."/>
            <person name="Zhao H."/>
            <person name="Song W."/>
            <person name="Zhang M."/>
            <person name="Cui Y."/>
            <person name="Dong X."/>
            <person name="Liu H."/>
            <person name="Ma X."/>
            <person name="Jiao Y."/>
            <person name="Wang B."/>
            <person name="Wei X."/>
            <person name="Stein J.C."/>
            <person name="Glaubitz J.C."/>
            <person name="Lu F."/>
            <person name="Yu G."/>
            <person name="Liang C."/>
            <person name="Fengler K."/>
            <person name="Li B."/>
            <person name="Rafalski A."/>
            <person name="Schnable P.S."/>
            <person name="Ware D.H."/>
            <person name="Buckler E.S."/>
            <person name="Lai J."/>
        </authorList>
    </citation>
    <scope>NUCLEOTIDE SEQUENCE [LARGE SCALE GENOMIC DNA]</scope>
    <source>
        <tissue evidence="2">Seedling</tissue>
    </source>
</reference>
<protein>
    <submittedName>
        <fullName evidence="2">Uncharacterized protein</fullName>
    </submittedName>
</protein>
<organism evidence="2">
    <name type="scientific">Zea mays</name>
    <name type="common">Maize</name>
    <dbReference type="NCBI Taxonomy" id="4577"/>
    <lineage>
        <taxon>Eukaryota</taxon>
        <taxon>Viridiplantae</taxon>
        <taxon>Streptophyta</taxon>
        <taxon>Embryophyta</taxon>
        <taxon>Tracheophyta</taxon>
        <taxon>Spermatophyta</taxon>
        <taxon>Magnoliopsida</taxon>
        <taxon>Liliopsida</taxon>
        <taxon>Poales</taxon>
        <taxon>Poaceae</taxon>
        <taxon>PACMAD clade</taxon>
        <taxon>Panicoideae</taxon>
        <taxon>Andropogonodae</taxon>
        <taxon>Andropogoneae</taxon>
        <taxon>Tripsacinae</taxon>
        <taxon>Zea</taxon>
    </lineage>
</organism>
<name>A0A3L6F558_MAIZE</name>
<dbReference type="EMBL" id="NCVQ01000005">
    <property type="protein sequence ID" value="PWZ28296.1"/>
    <property type="molecule type" value="Genomic_DNA"/>
</dbReference>
<feature type="non-terminal residue" evidence="2">
    <location>
        <position position="1"/>
    </location>
</feature>
<dbReference type="Proteomes" id="UP000251960">
    <property type="component" value="Chromosome 4"/>
</dbReference>
<evidence type="ECO:0000313" key="2">
    <source>
        <dbReference type="EMBL" id="PWZ28296.1"/>
    </source>
</evidence>
<feature type="region of interest" description="Disordered" evidence="1">
    <location>
        <begin position="1"/>
        <end position="42"/>
    </location>
</feature>
<feature type="compositionally biased region" description="Basic and acidic residues" evidence="1">
    <location>
        <begin position="29"/>
        <end position="42"/>
    </location>
</feature>
<accession>A0A3L6F558</accession>
<evidence type="ECO:0000256" key="1">
    <source>
        <dbReference type="SAM" id="MobiDB-lite"/>
    </source>
</evidence>
<dbReference type="AlphaFoldDB" id="A0A3L6F558"/>
<gene>
    <name evidence="2" type="ORF">Zm00014a_024357</name>
</gene>
<feature type="compositionally biased region" description="Basic residues" evidence="1">
    <location>
        <begin position="1"/>
        <end position="20"/>
    </location>
</feature>
<sequence length="108" mass="12094">TPGTPRWRRRRGGNPSRRWRTSATVQRTAGERGQRKLGRERGNWGVSRVADVKAKLTVAEGTAGLQRRRRDGLGRRRLMAAVLWRVSSMGEVEGRSAGAQMREGERVG</sequence>
<comment type="caution">
    <text evidence="2">The sequence shown here is derived from an EMBL/GenBank/DDBJ whole genome shotgun (WGS) entry which is preliminary data.</text>
</comment>
<proteinExistence type="predicted"/>